<accession>A0A8I1EC90</accession>
<organism evidence="1 2">
    <name type="scientific">Pseudomonas putida</name>
    <name type="common">Arthrobacter siderocapsulatus</name>
    <dbReference type="NCBI Taxonomy" id="303"/>
    <lineage>
        <taxon>Bacteria</taxon>
        <taxon>Pseudomonadati</taxon>
        <taxon>Pseudomonadota</taxon>
        <taxon>Gammaproteobacteria</taxon>
        <taxon>Pseudomonadales</taxon>
        <taxon>Pseudomonadaceae</taxon>
        <taxon>Pseudomonas</taxon>
    </lineage>
</organism>
<evidence type="ECO:0000313" key="2">
    <source>
        <dbReference type="Proteomes" id="UP000637061"/>
    </source>
</evidence>
<dbReference type="AlphaFoldDB" id="A0A8I1EC90"/>
<name>A0A8I1EC90_PSEPU</name>
<comment type="caution">
    <text evidence="1">The sequence shown here is derived from an EMBL/GenBank/DDBJ whole genome shotgun (WGS) entry which is preliminary data.</text>
</comment>
<protein>
    <submittedName>
        <fullName evidence="1">Uncharacterized protein</fullName>
    </submittedName>
</protein>
<evidence type="ECO:0000313" key="1">
    <source>
        <dbReference type="EMBL" id="MBI6882634.1"/>
    </source>
</evidence>
<dbReference type="RefSeq" id="WP_198746245.1">
    <property type="nucleotide sequence ID" value="NZ_JAEHTE010000001.1"/>
</dbReference>
<sequence length="479" mass="52752">MQDTPSGMDLLNAATSWYRTNGLEPIPKDGPLGDLGVTGDLYHTTAGYSVGGSADALYNVPARLIPFLAGVSLGMDSISLAQILVHHDVSVMDVSYIDFANTSDVPFVLHHLGGKNATGQIIHIEISKAFSIHDDLKRDFARSYTHNASSKTALGYMHAIDSSYWPVNQIEEHAKSIMSEGTRILTLPHNFAYLASRPEALSDLPNGSPMEFFRRSGMLSDVVSRKLTCHFAMWEEFLHAATSGNPQSDMLKSLNSVTSEATVDKILQALLSVTADSYEDHFEPDDVLKLLDEAFKGNSRFDSVLNSVTLKLNLFANDEYELGGLSHMTGSPELYADILDHQESLVSKVATEILAKHPSQVGYSDFMVIKKLNSIDLPPQILRFTPEDLVAHIIQSIQSFTVSGQIDSLDKREMDGIAKEALPAMASLLSRHHTFDYGKFQHYSEETKVQLVKGGFDIKRFKDLGRKAKGDILEDSLGI</sequence>
<gene>
    <name evidence="1" type="ORF">JEU22_01805</name>
</gene>
<dbReference type="EMBL" id="JAEHTE010000001">
    <property type="protein sequence ID" value="MBI6882634.1"/>
    <property type="molecule type" value="Genomic_DNA"/>
</dbReference>
<dbReference type="Proteomes" id="UP000637061">
    <property type="component" value="Unassembled WGS sequence"/>
</dbReference>
<proteinExistence type="predicted"/>
<reference evidence="1" key="1">
    <citation type="submission" date="2020-12" db="EMBL/GenBank/DDBJ databases">
        <title>Enhanced detection system for hospital associated transmission using whole genome sequencing surveillance.</title>
        <authorList>
            <person name="Harrison L.H."/>
            <person name="Van Tyne D."/>
            <person name="Marsh J.W."/>
            <person name="Griffith M.P."/>
            <person name="Snyder D.J."/>
            <person name="Cooper V.S."/>
            <person name="Mustapha M."/>
        </authorList>
    </citation>
    <scope>NUCLEOTIDE SEQUENCE</scope>
    <source>
        <strain evidence="1">PSB00042</strain>
    </source>
</reference>